<keyword evidence="6" id="KW-0832">Ubl conjugation</keyword>
<evidence type="ECO:0000256" key="8">
    <source>
        <dbReference type="ARBA" id="ARBA00023163"/>
    </source>
</evidence>
<keyword evidence="13" id="KW-1185">Reference proteome</keyword>
<dbReference type="Pfam" id="PF10497">
    <property type="entry name" value="zf-4CXXC_R1"/>
    <property type="match status" value="2"/>
</dbReference>
<dbReference type="InterPro" id="IPR040221">
    <property type="entry name" value="CDCA7/CDA7L"/>
</dbReference>
<evidence type="ECO:0000313" key="12">
    <source>
        <dbReference type="EnsemblPlants" id="OMERI02G14490.4"/>
    </source>
</evidence>
<evidence type="ECO:0000256" key="10">
    <source>
        <dbReference type="SAM" id="Coils"/>
    </source>
</evidence>
<feature type="domain" description="DDT" evidence="11">
    <location>
        <begin position="441"/>
        <end position="501"/>
    </location>
</feature>
<dbReference type="Gramene" id="OMERI02G14490.4">
    <property type="protein sequence ID" value="OMERI02G14490.4"/>
    <property type="gene ID" value="OMERI02G14490"/>
</dbReference>
<dbReference type="Pfam" id="PF15612">
    <property type="entry name" value="WHIM1"/>
    <property type="match status" value="1"/>
</dbReference>
<name>A0A0E0CJN3_9ORYZ</name>
<dbReference type="InterPro" id="IPR018501">
    <property type="entry name" value="DDT_dom"/>
</dbReference>
<evidence type="ECO:0000256" key="6">
    <source>
        <dbReference type="ARBA" id="ARBA00022843"/>
    </source>
</evidence>
<dbReference type="GO" id="GO:0006355">
    <property type="term" value="P:regulation of DNA-templated transcription"/>
    <property type="evidence" value="ECO:0007669"/>
    <property type="project" value="InterPro"/>
</dbReference>
<evidence type="ECO:0000256" key="4">
    <source>
        <dbReference type="ARBA" id="ARBA00022499"/>
    </source>
</evidence>
<keyword evidence="5" id="KW-0597">Phosphoprotein</keyword>
<keyword evidence="7" id="KW-0805">Transcription regulation</keyword>
<dbReference type="GO" id="GO:0005737">
    <property type="term" value="C:cytoplasm"/>
    <property type="evidence" value="ECO:0007669"/>
    <property type="project" value="UniProtKB-SubCell"/>
</dbReference>
<organism evidence="12">
    <name type="scientific">Oryza meridionalis</name>
    <dbReference type="NCBI Taxonomy" id="40149"/>
    <lineage>
        <taxon>Eukaryota</taxon>
        <taxon>Viridiplantae</taxon>
        <taxon>Streptophyta</taxon>
        <taxon>Embryophyta</taxon>
        <taxon>Tracheophyta</taxon>
        <taxon>Spermatophyta</taxon>
        <taxon>Magnoliopsida</taxon>
        <taxon>Liliopsida</taxon>
        <taxon>Poales</taxon>
        <taxon>Poaceae</taxon>
        <taxon>BOP clade</taxon>
        <taxon>Oryzoideae</taxon>
        <taxon>Oryzeae</taxon>
        <taxon>Oryzinae</taxon>
        <taxon>Oryza</taxon>
    </lineage>
</organism>
<sequence length="821" mass="93242">MSAGGAFGGNRGVRPVPPEKGVFPLDHLHECDLEKKDYLACLKSTGFQSEKCRQFSKKYLECRMERNLMAKQDMSELGFRSEDVMNPSPNKKNNLESSASDTIICVHLVDRRDEGAEESFVKPLQLKVKDYPLLGVHVSECQIYDLENRKICYQKRRDFTMISSQHKRPCENKYCREYLVNICNQSAEGVAQKVWNFSKCRGMCSYRLYRKKNWEMLAEILDHAVNTLGYTSVHKLLNKGSYVVAVAEMLSTPLEIWDLRFAQALSSMEIVMAGKACHQCRQMKRNFAVACTQVKKKGVCPIKYCHRCLLKRMTKKWDRWKPGSACRGICNCSCCRRKKGQQPTGRLVHTAKKGEQGAADEESTGRSLRIENSVEELLVEGDQTKLKGNIVVNKNFDGESSLAKDKNGSILGYNSAVSSPNKKVLPRGSLVTNILGADLEVKDVGPAIQLYEFCNSFGEIFQIRKGQPEQILQDIARDQEVEIVPELIADFHKNLLSVIKEDTGEKNSIYITNGDAWLNDLGAYINELAFMSKELHLEFVNKGTLGYNKLSPSCKLHILNLLCDEALSTVKLRKLIEEQNGRAAERRNDAKAKLRAAKAKEKELREGLKNDMKEGATPIEGNRNQLISDIKKAKEVKLTAIKEKKLGTLMLEDREAYWKLDGYSNNKMLLLQEFDNENFTGNDIWFEFTEDEEKTIENHAAIRSQCERKRRKHTQVDDVCVNAKILVSPKSSRSRVSIGFRVLELESADGSYQIADSCVHGGVRSIKRNLSKRLSLRRRGRVQGVCGMASYLLIRNSLFVPFIFRKVCLVSDKDLMFSFYL</sequence>
<dbReference type="PROSITE" id="PS51808">
    <property type="entry name" value="CHCH"/>
    <property type="match status" value="1"/>
</dbReference>
<evidence type="ECO:0000256" key="2">
    <source>
        <dbReference type="ARBA" id="ARBA00004496"/>
    </source>
</evidence>
<dbReference type="PANTHER" id="PTHR31169:SF8">
    <property type="entry name" value="ZINC-FINGER DOMAIN OF MONOAMINE-OXIDASE A REPRESSOR R1 PROTEIN"/>
    <property type="match status" value="1"/>
</dbReference>
<feature type="coiled-coil region" evidence="10">
    <location>
        <begin position="580"/>
        <end position="611"/>
    </location>
</feature>
<dbReference type="STRING" id="40149.A0A0E0CJN3"/>
<evidence type="ECO:0000313" key="13">
    <source>
        <dbReference type="Proteomes" id="UP000008021"/>
    </source>
</evidence>
<evidence type="ECO:0000259" key="11">
    <source>
        <dbReference type="PROSITE" id="PS50827"/>
    </source>
</evidence>
<dbReference type="InterPro" id="IPR018866">
    <property type="entry name" value="Znf-4CXXC_R1"/>
</dbReference>
<dbReference type="InterPro" id="IPR028942">
    <property type="entry name" value="WHIM1_dom"/>
</dbReference>
<dbReference type="GO" id="GO:0005634">
    <property type="term" value="C:nucleus"/>
    <property type="evidence" value="ECO:0007669"/>
    <property type="project" value="UniProtKB-SubCell"/>
</dbReference>
<dbReference type="PANTHER" id="PTHR31169">
    <property type="entry name" value="OS05G0300700 PROTEIN"/>
    <property type="match status" value="1"/>
</dbReference>
<keyword evidence="4" id="KW-1017">Isopeptide bond</keyword>
<dbReference type="PROSITE" id="PS50827">
    <property type="entry name" value="DDT"/>
    <property type="match status" value="1"/>
</dbReference>
<keyword evidence="3" id="KW-0963">Cytoplasm</keyword>
<evidence type="ECO:0000256" key="7">
    <source>
        <dbReference type="ARBA" id="ARBA00023015"/>
    </source>
</evidence>
<dbReference type="Proteomes" id="UP000008021">
    <property type="component" value="Chromosome 2"/>
</dbReference>
<accession>A0A0E0CJN3</accession>
<evidence type="ECO:0000256" key="5">
    <source>
        <dbReference type="ARBA" id="ARBA00022553"/>
    </source>
</evidence>
<keyword evidence="10" id="KW-0175">Coiled coil</keyword>
<keyword evidence="9" id="KW-0539">Nucleus</keyword>
<reference evidence="12" key="2">
    <citation type="submission" date="2018-05" db="EMBL/GenBank/DDBJ databases">
        <title>OmerRS3 (Oryza meridionalis Reference Sequence Version 3).</title>
        <authorList>
            <person name="Zhang J."/>
            <person name="Kudrna D."/>
            <person name="Lee S."/>
            <person name="Talag J."/>
            <person name="Welchert J."/>
            <person name="Wing R.A."/>
        </authorList>
    </citation>
    <scope>NUCLEOTIDE SEQUENCE [LARGE SCALE GENOMIC DNA]</scope>
    <source>
        <strain evidence="12">cv. OR44</strain>
    </source>
</reference>
<keyword evidence="8" id="KW-0804">Transcription</keyword>
<comment type="subcellular location">
    <subcellularLocation>
        <location evidence="2">Cytoplasm</location>
    </subcellularLocation>
    <subcellularLocation>
        <location evidence="1">Nucleus</location>
    </subcellularLocation>
</comment>
<evidence type="ECO:0000256" key="9">
    <source>
        <dbReference type="ARBA" id="ARBA00023242"/>
    </source>
</evidence>
<evidence type="ECO:0000256" key="3">
    <source>
        <dbReference type="ARBA" id="ARBA00022490"/>
    </source>
</evidence>
<reference evidence="12" key="1">
    <citation type="submission" date="2015-04" db="UniProtKB">
        <authorList>
            <consortium name="EnsemblPlants"/>
        </authorList>
    </citation>
    <scope>IDENTIFICATION</scope>
</reference>
<proteinExistence type="predicted"/>
<protein>
    <recommendedName>
        <fullName evidence="11">DDT domain-containing protein</fullName>
    </recommendedName>
</protein>
<dbReference type="AlphaFoldDB" id="A0A0E0CJN3"/>
<evidence type="ECO:0000256" key="1">
    <source>
        <dbReference type="ARBA" id="ARBA00004123"/>
    </source>
</evidence>
<dbReference type="EnsemblPlants" id="OMERI02G14490.4">
    <property type="protein sequence ID" value="OMERI02G14490.4"/>
    <property type="gene ID" value="OMERI02G14490"/>
</dbReference>